<dbReference type="InterPro" id="IPR022485">
    <property type="entry name" value="SHCHC_synthase_MenH"/>
</dbReference>
<dbReference type="GO" id="GO:0009234">
    <property type="term" value="P:menaquinone biosynthetic process"/>
    <property type="evidence" value="ECO:0007669"/>
    <property type="project" value="UniProtKB-UniRule"/>
</dbReference>
<dbReference type="PANTHER" id="PTHR42916">
    <property type="entry name" value="2-SUCCINYL-5-ENOLPYRUVYL-6-HYDROXY-3-CYCLOHEXENE-1-CARBOXYLATE SYNTHASE"/>
    <property type="match status" value="1"/>
</dbReference>
<evidence type="ECO:0000256" key="2">
    <source>
        <dbReference type="ARBA" id="ARBA00023239"/>
    </source>
</evidence>
<evidence type="ECO:0000256" key="3">
    <source>
        <dbReference type="HAMAP-Rule" id="MF_01660"/>
    </source>
</evidence>
<keyword evidence="2 3" id="KW-0456">Lyase</keyword>
<accession>A0A0D0H0A9</accession>
<evidence type="ECO:0000313" key="5">
    <source>
        <dbReference type="EMBL" id="KIP21481.1"/>
    </source>
</evidence>
<comment type="pathway">
    <text evidence="3">Quinol/quinone metabolism; menaquinone biosynthesis.</text>
</comment>
<comment type="caution">
    <text evidence="5">The sequence shown here is derived from an EMBL/GenBank/DDBJ whole genome shotgun (WGS) entry which is preliminary data.</text>
</comment>
<dbReference type="EMBL" id="JXTG01000004">
    <property type="protein sequence ID" value="KIP21481.1"/>
    <property type="molecule type" value="Genomic_DNA"/>
</dbReference>
<dbReference type="EC" id="4.2.99.20" evidence="3"/>
<dbReference type="UniPathway" id="UPA01057">
    <property type="reaction ID" value="UER00900"/>
</dbReference>
<dbReference type="PRINTS" id="PR00111">
    <property type="entry name" value="ABHYDROLASE"/>
</dbReference>
<dbReference type="PROSITE" id="PS51257">
    <property type="entry name" value="PROKAR_LIPOPROTEIN"/>
    <property type="match status" value="1"/>
</dbReference>
<dbReference type="Pfam" id="PF00561">
    <property type="entry name" value="Abhydrolase_1"/>
    <property type="match status" value="1"/>
</dbReference>
<comment type="similarity">
    <text evidence="3">Belongs to the AB hydrolase superfamily. MenH family.</text>
</comment>
<comment type="subunit">
    <text evidence="3">Monomer.</text>
</comment>
<comment type="function">
    <text evidence="3">Catalyzes a proton abstraction reaction that results in 2,5-elimination of pyruvate from 2-succinyl-5-enolpyruvyl-6-hydroxy-3-cyclohexene-1-carboxylate (SEPHCHC) and the formation of 2-succinyl-6-hydroxy-2,4-cyclohexadiene-1-carboxylate (SHCHC).</text>
</comment>
<dbReference type="InterPro" id="IPR000073">
    <property type="entry name" value="AB_hydrolase_1"/>
</dbReference>
<dbReference type="Gene3D" id="3.40.50.1820">
    <property type="entry name" value="alpha/beta hydrolase"/>
    <property type="match status" value="1"/>
</dbReference>
<dbReference type="InterPro" id="IPR029058">
    <property type="entry name" value="AB_hydrolase_fold"/>
</dbReference>
<evidence type="ECO:0000313" key="6">
    <source>
        <dbReference type="Proteomes" id="UP000032047"/>
    </source>
</evidence>
<proteinExistence type="inferred from homology"/>
<reference evidence="5 6" key="1">
    <citation type="submission" date="2015-01" db="EMBL/GenBank/DDBJ databases">
        <title>Genome sequence of Anoxybacillus ayderensis strain AB04.</title>
        <authorList>
            <person name="Belduz A.O."/>
            <person name="Canakci S."/>
            <person name="Chan K.-G."/>
            <person name="Kahar U.M."/>
            <person name="Yaakob A.S."/>
            <person name="Chan C.S."/>
            <person name="Goh K.M."/>
        </authorList>
    </citation>
    <scope>NUCLEOTIDE SEQUENCE [LARGE SCALE GENOMIC DNA]</scope>
    <source>
        <strain evidence="5 6">AB04</strain>
    </source>
</reference>
<keyword evidence="1 3" id="KW-0474">Menaquinone biosynthesis</keyword>
<dbReference type="Proteomes" id="UP000032047">
    <property type="component" value="Unassembled WGS sequence"/>
</dbReference>
<dbReference type="AlphaFoldDB" id="A0A0D0H0A9"/>
<dbReference type="HAMAP" id="MF_01660">
    <property type="entry name" value="MenH"/>
    <property type="match status" value="1"/>
</dbReference>
<gene>
    <name evidence="3" type="primary">menH</name>
    <name evidence="5" type="ORF">JV16_01160</name>
</gene>
<organism evidence="5 6">
    <name type="scientific">Anoxybacillus ayderensis</name>
    <dbReference type="NCBI Taxonomy" id="265546"/>
    <lineage>
        <taxon>Bacteria</taxon>
        <taxon>Bacillati</taxon>
        <taxon>Bacillota</taxon>
        <taxon>Bacilli</taxon>
        <taxon>Bacillales</taxon>
        <taxon>Anoxybacillaceae</taxon>
        <taxon>Anoxybacillus</taxon>
    </lineage>
</organism>
<sequence>MNMKFVVRGQTYYVEMHGKGQPILLLHGFTGSCQTWHPLVSMWEQHMQCIAIDILGHGQTDAPSSVQRYHIDMVAQDVAMLLEQLGIKKAHVLGYSMGGRLALTFAVRYPQYVQTLILESSSPGLKTEEERVKRREEDERLAQFIEQHGVASFVDRWENIPLFSSLKRLSEDVQQRLREERLQHTAIGLANSLRGMGTGAQPSWWEALPQLMFPTLLICGEDDEKFCRIASEMVQLLPNGTLITVPNAGHVVHLEQRERFCTLVQQFVLRGGLLHGD</sequence>
<dbReference type="UniPathway" id="UPA00079"/>
<evidence type="ECO:0000259" key="4">
    <source>
        <dbReference type="Pfam" id="PF00561"/>
    </source>
</evidence>
<comment type="pathway">
    <text evidence="3">Quinol/quinone metabolism; 1,4-dihydroxy-2-naphthoate biosynthesis; 1,4-dihydroxy-2-naphthoate from chorismate: step 3/7.</text>
</comment>
<dbReference type="NCBIfam" id="TIGR03695">
    <property type="entry name" value="menH_SHCHC"/>
    <property type="match status" value="1"/>
</dbReference>
<name>A0A0D0H0A9_9BACL</name>
<dbReference type="PATRIC" id="fig|265546.4.peg.1150"/>
<dbReference type="SUPFAM" id="SSF53474">
    <property type="entry name" value="alpha/beta-Hydrolases"/>
    <property type="match status" value="1"/>
</dbReference>
<feature type="domain" description="AB hydrolase-1" evidence="4">
    <location>
        <begin position="22"/>
        <end position="255"/>
    </location>
</feature>
<keyword evidence="6" id="KW-1185">Reference proteome</keyword>
<dbReference type="GO" id="GO:0070205">
    <property type="term" value="F:2-succinyl-6-hydroxy-2,4-cyclohexadiene-1-carboxylate synthase activity"/>
    <property type="evidence" value="ECO:0007669"/>
    <property type="project" value="UniProtKB-UniRule"/>
</dbReference>
<dbReference type="PANTHER" id="PTHR42916:SF1">
    <property type="entry name" value="PROTEIN PHYLLO, CHLOROPLASTIC"/>
    <property type="match status" value="1"/>
</dbReference>
<comment type="catalytic activity">
    <reaction evidence="3">
        <text>5-enolpyruvoyl-6-hydroxy-2-succinyl-cyclohex-3-ene-1-carboxylate = (1R,6R)-6-hydroxy-2-succinyl-cyclohexa-2,4-diene-1-carboxylate + pyruvate</text>
        <dbReference type="Rhea" id="RHEA:25597"/>
        <dbReference type="ChEBI" id="CHEBI:15361"/>
        <dbReference type="ChEBI" id="CHEBI:58689"/>
        <dbReference type="ChEBI" id="CHEBI:58818"/>
        <dbReference type="EC" id="4.2.99.20"/>
    </reaction>
</comment>
<protein>
    <recommendedName>
        <fullName evidence="3">Putative 2-succinyl-6-hydroxy-2,4-cyclohexadiene-1-carboxylate synthase</fullName>
        <shortName evidence="3">SHCHC synthase</shortName>
        <ecNumber evidence="3">4.2.99.20</ecNumber>
    </recommendedName>
</protein>
<evidence type="ECO:0000256" key="1">
    <source>
        <dbReference type="ARBA" id="ARBA00022428"/>
    </source>
</evidence>